<comment type="caution">
    <text evidence="1">The sequence shown here is derived from an EMBL/GenBank/DDBJ whole genome shotgun (WGS) entry which is preliminary data.</text>
</comment>
<name>A0AAN4Z493_9BILA</name>
<accession>A0AAN4Z493</accession>
<reference evidence="2" key="1">
    <citation type="submission" date="2022-10" db="EMBL/GenBank/DDBJ databases">
        <title>Genome assembly of Pristionchus species.</title>
        <authorList>
            <person name="Yoshida K."/>
            <person name="Sommer R.J."/>
        </authorList>
    </citation>
    <scope>NUCLEOTIDE SEQUENCE [LARGE SCALE GENOMIC DNA]</scope>
    <source>
        <strain evidence="2">RS5460</strain>
    </source>
</reference>
<dbReference type="Proteomes" id="UP001328107">
    <property type="component" value="Unassembled WGS sequence"/>
</dbReference>
<evidence type="ECO:0000313" key="1">
    <source>
        <dbReference type="EMBL" id="GMR31633.1"/>
    </source>
</evidence>
<dbReference type="AlphaFoldDB" id="A0AAN4Z493"/>
<organism evidence="1 2">
    <name type="scientific">Pristionchus mayeri</name>
    <dbReference type="NCBI Taxonomy" id="1317129"/>
    <lineage>
        <taxon>Eukaryota</taxon>
        <taxon>Metazoa</taxon>
        <taxon>Ecdysozoa</taxon>
        <taxon>Nematoda</taxon>
        <taxon>Chromadorea</taxon>
        <taxon>Rhabditida</taxon>
        <taxon>Rhabditina</taxon>
        <taxon>Diplogasteromorpha</taxon>
        <taxon>Diplogasteroidea</taxon>
        <taxon>Neodiplogasteridae</taxon>
        <taxon>Pristionchus</taxon>
    </lineage>
</organism>
<feature type="non-terminal residue" evidence="1">
    <location>
        <position position="1"/>
    </location>
</feature>
<protein>
    <submittedName>
        <fullName evidence="1">Uncharacterized protein</fullName>
    </submittedName>
</protein>
<keyword evidence="2" id="KW-1185">Reference proteome</keyword>
<dbReference type="EMBL" id="BTRK01000001">
    <property type="protein sequence ID" value="GMR31633.1"/>
    <property type="molecule type" value="Genomic_DNA"/>
</dbReference>
<evidence type="ECO:0000313" key="2">
    <source>
        <dbReference type="Proteomes" id="UP001328107"/>
    </source>
</evidence>
<sequence>SHCKHIDCLYLLPAIDDKTFTFYFQHDYDEDFVMSRPRFELRDTIQFYTQGSGTFTYEEKGPHLIRFHRERPIGRSSR</sequence>
<proteinExistence type="predicted"/>
<gene>
    <name evidence="1" type="ORF">PMAYCL1PPCAC_01828</name>
</gene>